<gene>
    <name evidence="1" type="ORF">Cgig2_021492</name>
</gene>
<dbReference type="OrthoDB" id="1740536at2759"/>
<reference evidence="1" key="1">
    <citation type="submission" date="2022-04" db="EMBL/GenBank/DDBJ databases">
        <title>Carnegiea gigantea Genome sequencing and assembly v2.</title>
        <authorList>
            <person name="Copetti D."/>
            <person name="Sanderson M.J."/>
            <person name="Burquez A."/>
            <person name="Wojciechowski M.F."/>
        </authorList>
    </citation>
    <scope>NUCLEOTIDE SEQUENCE</scope>
    <source>
        <strain evidence="1">SGP5-SGP5p</strain>
        <tissue evidence="1">Aerial part</tissue>
    </source>
</reference>
<dbReference type="Proteomes" id="UP001153076">
    <property type="component" value="Unassembled WGS sequence"/>
</dbReference>
<organism evidence="1 2">
    <name type="scientific">Carnegiea gigantea</name>
    <dbReference type="NCBI Taxonomy" id="171969"/>
    <lineage>
        <taxon>Eukaryota</taxon>
        <taxon>Viridiplantae</taxon>
        <taxon>Streptophyta</taxon>
        <taxon>Embryophyta</taxon>
        <taxon>Tracheophyta</taxon>
        <taxon>Spermatophyta</taxon>
        <taxon>Magnoliopsida</taxon>
        <taxon>eudicotyledons</taxon>
        <taxon>Gunneridae</taxon>
        <taxon>Pentapetalae</taxon>
        <taxon>Caryophyllales</taxon>
        <taxon>Cactineae</taxon>
        <taxon>Cactaceae</taxon>
        <taxon>Cactoideae</taxon>
        <taxon>Echinocereeae</taxon>
        <taxon>Carnegiea</taxon>
    </lineage>
</organism>
<proteinExistence type="predicted"/>
<dbReference type="EMBL" id="JAKOGI010000153">
    <property type="protein sequence ID" value="KAJ8441802.1"/>
    <property type="molecule type" value="Genomic_DNA"/>
</dbReference>
<dbReference type="AlphaFoldDB" id="A0A9Q1KEJ2"/>
<accession>A0A9Q1KEJ2</accession>
<protein>
    <submittedName>
        <fullName evidence="1">Uncharacterized protein</fullName>
    </submittedName>
</protein>
<name>A0A9Q1KEJ2_9CARY</name>
<comment type="caution">
    <text evidence="1">The sequence shown here is derived from an EMBL/GenBank/DDBJ whole genome shotgun (WGS) entry which is preliminary data.</text>
</comment>
<sequence length="183" mass="20245">MTDIITQQKAVEAARPLPHFHYLPTMGYEPSHRHAPGVSQRHNDGIREASHKRLIAAREPQSIHQGRCPTQPPPELGTAGQVNYSLNAVHNTLPASCLVRGVTTDLETSGESFRMATNPLSITPTANAHAVPLETGANGQTTSECRELRKALHKLADKGQINRFLKRCPRFLREERELTPPEP</sequence>
<evidence type="ECO:0000313" key="2">
    <source>
        <dbReference type="Proteomes" id="UP001153076"/>
    </source>
</evidence>
<evidence type="ECO:0000313" key="1">
    <source>
        <dbReference type="EMBL" id="KAJ8441802.1"/>
    </source>
</evidence>
<keyword evidence="2" id="KW-1185">Reference proteome</keyword>